<dbReference type="PROSITE" id="PS50026">
    <property type="entry name" value="EGF_3"/>
    <property type="match status" value="4"/>
</dbReference>
<dbReference type="InterPro" id="IPR018097">
    <property type="entry name" value="EGF_Ca-bd_CS"/>
</dbReference>
<dbReference type="FunFam" id="2.60.40.60:FF:000013">
    <property type="entry name" value="Cadherin EGF LAG seven-pass G-type receptor"/>
    <property type="match status" value="3"/>
</dbReference>
<dbReference type="GO" id="GO:1901222">
    <property type="term" value="P:regulation of non-canonical NF-kappaB signal transduction"/>
    <property type="evidence" value="ECO:0007669"/>
    <property type="project" value="UniProtKB-ARBA"/>
</dbReference>
<feature type="domain" description="Cadherin" evidence="19">
    <location>
        <begin position="940"/>
        <end position="1046"/>
    </location>
</feature>
<feature type="domain" description="Cadherin" evidence="19">
    <location>
        <begin position="2193"/>
        <end position="2293"/>
    </location>
</feature>
<dbReference type="FunFam" id="2.60.40.60:FF:000053">
    <property type="entry name" value="FAT atypical cadherin 3"/>
    <property type="match status" value="1"/>
</dbReference>
<dbReference type="FunFam" id="2.60.40.60:FF:000165">
    <property type="entry name" value="FAT atypical cadherin 3"/>
    <property type="match status" value="1"/>
</dbReference>
<feature type="domain" description="Cadherin" evidence="19">
    <location>
        <begin position="1989"/>
        <end position="2090"/>
    </location>
</feature>
<comment type="subcellular location">
    <subcellularLocation>
        <location evidence="1">Membrane</location>
        <topology evidence="1">Single-pass type I membrane protein</topology>
    </subcellularLocation>
</comment>
<feature type="signal peptide" evidence="16">
    <location>
        <begin position="1"/>
        <end position="34"/>
    </location>
</feature>
<feature type="domain" description="EGF-like" evidence="18">
    <location>
        <begin position="4083"/>
        <end position="4119"/>
    </location>
</feature>
<dbReference type="GO" id="GO:0007156">
    <property type="term" value="P:homophilic cell adhesion via plasma membrane adhesion molecules"/>
    <property type="evidence" value="ECO:0007669"/>
    <property type="project" value="InterPro"/>
</dbReference>
<dbReference type="SMART" id="SM00282">
    <property type="entry name" value="LamG"/>
    <property type="match status" value="1"/>
</dbReference>
<dbReference type="FunFam" id="2.60.40.60:FF:000026">
    <property type="entry name" value="FAT atypical cadherin 1"/>
    <property type="match status" value="2"/>
</dbReference>
<feature type="region of interest" description="Disordered" evidence="14">
    <location>
        <begin position="4343"/>
        <end position="4364"/>
    </location>
</feature>
<dbReference type="FunFam" id="2.10.25.10:FF:000472">
    <property type="entry name" value="Uncharacterized protein, isoform A"/>
    <property type="match status" value="1"/>
</dbReference>
<dbReference type="InterPro" id="IPR000152">
    <property type="entry name" value="EGF-type_Asp/Asn_hydroxyl_site"/>
</dbReference>
<dbReference type="SUPFAM" id="SSF49313">
    <property type="entry name" value="Cadherin-like"/>
    <property type="match status" value="34"/>
</dbReference>
<feature type="domain" description="Cadherin" evidence="19">
    <location>
        <begin position="2607"/>
        <end position="2714"/>
    </location>
</feature>
<feature type="domain" description="Cadherin" evidence="19">
    <location>
        <begin position="50"/>
        <end position="165"/>
    </location>
</feature>
<evidence type="ECO:0000256" key="3">
    <source>
        <dbReference type="ARBA" id="ARBA00022692"/>
    </source>
</evidence>
<dbReference type="Proteomes" id="UP000261620">
    <property type="component" value="Unplaced"/>
</dbReference>
<keyword evidence="6 12" id="KW-0106">Calcium</keyword>
<dbReference type="FunFam" id="2.60.40.60:FF:000015">
    <property type="entry name" value="FAT atypical cadherin 1"/>
    <property type="match status" value="1"/>
</dbReference>
<dbReference type="CDD" id="cd00110">
    <property type="entry name" value="LamG"/>
    <property type="match status" value="1"/>
</dbReference>
<feature type="domain" description="Cadherin" evidence="19">
    <location>
        <begin position="2091"/>
        <end position="2192"/>
    </location>
</feature>
<feature type="domain" description="Cadherin" evidence="19">
    <location>
        <begin position="592"/>
        <end position="682"/>
    </location>
</feature>
<organism evidence="20 21">
    <name type="scientific">Mola mola</name>
    <name type="common">Ocean sunfish</name>
    <name type="synonym">Tetraodon mola</name>
    <dbReference type="NCBI Taxonomy" id="94237"/>
    <lineage>
        <taxon>Eukaryota</taxon>
        <taxon>Metazoa</taxon>
        <taxon>Chordata</taxon>
        <taxon>Craniata</taxon>
        <taxon>Vertebrata</taxon>
        <taxon>Euteleostomi</taxon>
        <taxon>Actinopterygii</taxon>
        <taxon>Neopterygii</taxon>
        <taxon>Teleostei</taxon>
        <taxon>Neoteleostei</taxon>
        <taxon>Acanthomorphata</taxon>
        <taxon>Eupercaria</taxon>
        <taxon>Tetraodontiformes</taxon>
        <taxon>Molidae</taxon>
        <taxon>Mola</taxon>
    </lineage>
</organism>
<dbReference type="InterPro" id="IPR002126">
    <property type="entry name" value="Cadherin-like_dom"/>
</dbReference>
<evidence type="ECO:0000256" key="11">
    <source>
        <dbReference type="ARBA" id="ARBA00023180"/>
    </source>
</evidence>
<dbReference type="FunFam" id="2.60.40.60:FF:000037">
    <property type="entry name" value="FAT atypical cadherin 1"/>
    <property type="match status" value="1"/>
</dbReference>
<dbReference type="FunFam" id="2.60.40.60:FF:000041">
    <property type="entry name" value="FAT atypical cadherin 1"/>
    <property type="match status" value="1"/>
</dbReference>
<dbReference type="PROSITE" id="PS01187">
    <property type="entry name" value="EGF_CA"/>
    <property type="match status" value="1"/>
</dbReference>
<dbReference type="SMART" id="SM00179">
    <property type="entry name" value="EGF_CA"/>
    <property type="match status" value="3"/>
</dbReference>
<feature type="domain" description="EGF-like" evidence="18">
    <location>
        <begin position="4121"/>
        <end position="4161"/>
    </location>
</feature>
<evidence type="ECO:0000256" key="15">
    <source>
        <dbReference type="SAM" id="Phobius"/>
    </source>
</evidence>
<dbReference type="Pfam" id="PF00008">
    <property type="entry name" value="EGF"/>
    <property type="match status" value="1"/>
</dbReference>
<evidence type="ECO:0000256" key="9">
    <source>
        <dbReference type="ARBA" id="ARBA00023136"/>
    </source>
</evidence>
<dbReference type="FunFam" id="2.60.40.60:FF:000084">
    <property type="entry name" value="FAT atypical cadherin 3"/>
    <property type="match status" value="1"/>
</dbReference>
<dbReference type="GO" id="GO:0016477">
    <property type="term" value="P:cell migration"/>
    <property type="evidence" value="ECO:0007669"/>
    <property type="project" value="UniProtKB-ARBA"/>
</dbReference>
<dbReference type="Pfam" id="PF02210">
    <property type="entry name" value="Laminin_G_2"/>
    <property type="match status" value="1"/>
</dbReference>
<feature type="domain" description="Cadherin" evidence="19">
    <location>
        <begin position="2294"/>
        <end position="2400"/>
    </location>
</feature>
<keyword evidence="21" id="KW-1185">Reference proteome</keyword>
<dbReference type="GO" id="GO:0005886">
    <property type="term" value="C:plasma membrane"/>
    <property type="evidence" value="ECO:0007669"/>
    <property type="project" value="InterPro"/>
</dbReference>
<feature type="domain" description="Cadherin" evidence="19">
    <location>
        <begin position="2940"/>
        <end position="3044"/>
    </location>
</feature>
<dbReference type="GO" id="GO:0005509">
    <property type="term" value="F:calcium ion binding"/>
    <property type="evidence" value="ECO:0007669"/>
    <property type="project" value="UniProtKB-UniRule"/>
</dbReference>
<dbReference type="FunFam" id="2.60.40.60:FF:000064">
    <property type="entry name" value="FAT atypical cadherin 1"/>
    <property type="match status" value="1"/>
</dbReference>
<feature type="domain" description="EGF-like" evidence="18">
    <location>
        <begin position="3809"/>
        <end position="3847"/>
    </location>
</feature>
<feature type="domain" description="Cadherin" evidence="19">
    <location>
        <begin position="3148"/>
        <end position="3252"/>
    </location>
</feature>
<feature type="domain" description="Cadherin" evidence="19">
    <location>
        <begin position="1573"/>
        <end position="1677"/>
    </location>
</feature>
<dbReference type="InterPro" id="IPR001881">
    <property type="entry name" value="EGF-like_Ca-bd_dom"/>
</dbReference>
<dbReference type="FunFam" id="2.60.40.60:FF:000058">
    <property type="entry name" value="FAT atypical cadherin 3"/>
    <property type="match status" value="1"/>
</dbReference>
<feature type="domain" description="Cadherin" evidence="19">
    <location>
        <begin position="3061"/>
        <end position="3147"/>
    </location>
</feature>
<evidence type="ECO:0000313" key="21">
    <source>
        <dbReference type="Proteomes" id="UP000261620"/>
    </source>
</evidence>
<dbReference type="GO" id="GO:0045597">
    <property type="term" value="P:positive regulation of cell differentiation"/>
    <property type="evidence" value="ECO:0007669"/>
    <property type="project" value="UniProtKB-ARBA"/>
</dbReference>
<keyword evidence="4 16" id="KW-0732">Signal</keyword>
<evidence type="ECO:0000259" key="17">
    <source>
        <dbReference type="PROSITE" id="PS50025"/>
    </source>
</evidence>
<dbReference type="FunFam" id="2.60.40.60:FF:000075">
    <property type="entry name" value="FAT atypical cadherin 1"/>
    <property type="match status" value="1"/>
</dbReference>
<dbReference type="FunFam" id="2.60.40.60:FF:000021">
    <property type="entry name" value="FAT atypical cadherin 1"/>
    <property type="match status" value="2"/>
</dbReference>
<feature type="transmembrane region" description="Helical" evidence="15">
    <location>
        <begin position="4182"/>
        <end position="4202"/>
    </location>
</feature>
<dbReference type="FunFam" id="2.60.40.60:FF:000051">
    <property type="entry name" value="FAT atypical cadherin 1"/>
    <property type="match status" value="1"/>
</dbReference>
<evidence type="ECO:0000256" key="12">
    <source>
        <dbReference type="PROSITE-ProRule" id="PRU00043"/>
    </source>
</evidence>
<evidence type="ECO:0000256" key="6">
    <source>
        <dbReference type="ARBA" id="ARBA00022837"/>
    </source>
</evidence>
<dbReference type="InterPro" id="IPR020894">
    <property type="entry name" value="Cadherin_CS"/>
</dbReference>
<dbReference type="FunFam" id="2.60.40.60:FF:000065">
    <property type="entry name" value="FAT atypical cadherin 1"/>
    <property type="match status" value="1"/>
</dbReference>
<feature type="domain" description="Cadherin" evidence="19">
    <location>
        <begin position="382"/>
        <end position="477"/>
    </location>
</feature>
<dbReference type="Gene3D" id="2.10.25.10">
    <property type="entry name" value="Laminin"/>
    <property type="match status" value="3"/>
</dbReference>
<evidence type="ECO:0000313" key="20">
    <source>
        <dbReference type="Ensembl" id="ENSMMOP00000006459.1"/>
    </source>
</evidence>
<dbReference type="PROSITE" id="PS00010">
    <property type="entry name" value="ASX_HYDROXYL"/>
    <property type="match status" value="1"/>
</dbReference>
<accession>A0A3Q3WCL6</accession>
<keyword evidence="3 15" id="KW-0812">Transmembrane</keyword>
<dbReference type="SUPFAM" id="SSF49899">
    <property type="entry name" value="Concanavalin A-like lectins/glucanases"/>
    <property type="match status" value="1"/>
</dbReference>
<reference evidence="20" key="1">
    <citation type="submission" date="2025-08" db="UniProtKB">
        <authorList>
            <consortium name="Ensembl"/>
        </authorList>
    </citation>
    <scope>IDENTIFICATION</scope>
</reference>
<feature type="domain" description="Cadherin" evidence="19">
    <location>
        <begin position="1369"/>
        <end position="1466"/>
    </location>
</feature>
<feature type="domain" description="Cadherin" evidence="19">
    <location>
        <begin position="2401"/>
        <end position="2502"/>
    </location>
</feature>
<feature type="domain" description="Cadherin" evidence="19">
    <location>
        <begin position="1467"/>
        <end position="1572"/>
    </location>
</feature>
<feature type="disulfide bond" evidence="13">
    <location>
        <begin position="4109"/>
        <end position="4118"/>
    </location>
</feature>
<dbReference type="InterPro" id="IPR001791">
    <property type="entry name" value="Laminin_G"/>
</dbReference>
<keyword evidence="10 13" id="KW-1015">Disulfide bond</keyword>
<dbReference type="InterPro" id="IPR015919">
    <property type="entry name" value="Cadherin-like_sf"/>
</dbReference>
<evidence type="ECO:0000256" key="14">
    <source>
        <dbReference type="SAM" id="MobiDB-lite"/>
    </source>
</evidence>
<proteinExistence type="predicted"/>
<dbReference type="FunFam" id="2.60.40.60:FF:000067">
    <property type="entry name" value="FAT atypical cadherin 1"/>
    <property type="match status" value="1"/>
</dbReference>
<dbReference type="PROSITE" id="PS50025">
    <property type="entry name" value="LAM_G_DOMAIN"/>
    <property type="match status" value="1"/>
</dbReference>
<comment type="caution">
    <text evidence="13">Lacks conserved residue(s) required for the propagation of feature annotation.</text>
</comment>
<dbReference type="FunFam" id="2.60.40.60:FF:000059">
    <property type="entry name" value="FAT atypical cadherin 3"/>
    <property type="match status" value="1"/>
</dbReference>
<dbReference type="FunFam" id="2.60.40.60:FF:000032">
    <property type="entry name" value="FAT atypical cadherin 1"/>
    <property type="match status" value="1"/>
</dbReference>
<dbReference type="PANTHER" id="PTHR24026:SF49">
    <property type="entry name" value="PROTOCADHERIN FAT 3"/>
    <property type="match status" value="1"/>
</dbReference>
<dbReference type="FunFam" id="2.60.40.60:FF:000071">
    <property type="entry name" value="FAT atypical cadherin 1"/>
    <property type="match status" value="1"/>
</dbReference>
<dbReference type="InterPro" id="IPR000742">
    <property type="entry name" value="EGF"/>
</dbReference>
<dbReference type="GO" id="GO:0120035">
    <property type="term" value="P:regulation of plasma membrane bounded cell projection organization"/>
    <property type="evidence" value="ECO:0007669"/>
    <property type="project" value="UniProtKB-ARBA"/>
</dbReference>
<evidence type="ECO:0000256" key="7">
    <source>
        <dbReference type="ARBA" id="ARBA00022889"/>
    </source>
</evidence>
<feature type="domain" description="Cadherin" evidence="19">
    <location>
        <begin position="835"/>
        <end position="939"/>
    </location>
</feature>
<feature type="domain" description="Cadherin" evidence="19">
    <location>
        <begin position="166"/>
        <end position="273"/>
    </location>
</feature>
<dbReference type="Gene3D" id="2.60.120.200">
    <property type="match status" value="1"/>
</dbReference>
<evidence type="ECO:0000256" key="4">
    <source>
        <dbReference type="ARBA" id="ARBA00022729"/>
    </source>
</evidence>
<dbReference type="PROSITE" id="PS01186">
    <property type="entry name" value="EGF_2"/>
    <property type="match status" value="2"/>
</dbReference>
<dbReference type="PROSITE" id="PS00022">
    <property type="entry name" value="EGF_1"/>
    <property type="match status" value="3"/>
</dbReference>
<dbReference type="FunFam" id="2.60.40.60:FF:000035">
    <property type="entry name" value="Protocadherin Fat 3"/>
    <property type="match status" value="1"/>
</dbReference>
<evidence type="ECO:0000256" key="8">
    <source>
        <dbReference type="ARBA" id="ARBA00022989"/>
    </source>
</evidence>
<dbReference type="FunFam" id="2.60.40.60:FF:000061">
    <property type="entry name" value="FAT atypical cadherin 3"/>
    <property type="match status" value="2"/>
</dbReference>
<feature type="domain" description="Cadherin" evidence="19">
    <location>
        <begin position="3358"/>
        <end position="3460"/>
    </location>
</feature>
<feature type="domain" description="Cadherin" evidence="19">
    <location>
        <begin position="729"/>
        <end position="833"/>
    </location>
</feature>
<feature type="domain" description="Cadherin" evidence="19">
    <location>
        <begin position="3461"/>
        <end position="3565"/>
    </location>
</feature>
<dbReference type="GO" id="GO:0060218">
    <property type="term" value="P:hematopoietic stem cell differentiation"/>
    <property type="evidence" value="ECO:0007669"/>
    <property type="project" value="UniProtKB-ARBA"/>
</dbReference>
<dbReference type="GO" id="GO:0009653">
    <property type="term" value="P:anatomical structure morphogenesis"/>
    <property type="evidence" value="ECO:0007669"/>
    <property type="project" value="UniProtKB-ARBA"/>
</dbReference>
<dbReference type="PROSITE" id="PS50268">
    <property type="entry name" value="CADHERIN_2"/>
    <property type="match status" value="32"/>
</dbReference>
<feature type="domain" description="Cadherin" evidence="19">
    <location>
        <begin position="3253"/>
        <end position="3357"/>
    </location>
</feature>
<dbReference type="FunFam" id="2.60.40.60:FF:000080">
    <property type="entry name" value="FAT atypical cadherin 1"/>
    <property type="match status" value="1"/>
</dbReference>
<feature type="domain" description="Cadherin" evidence="19">
    <location>
        <begin position="1890"/>
        <end position="1988"/>
    </location>
</feature>
<feature type="domain" description="Cadherin" evidence="19">
    <location>
        <begin position="1273"/>
        <end position="1367"/>
    </location>
</feature>
<dbReference type="STRING" id="94237.ENSMMOP00000006459"/>
<name>A0A3Q3WCL6_MOLML</name>
<feature type="domain" description="Cadherin" evidence="19">
    <location>
        <begin position="478"/>
        <end position="583"/>
    </location>
</feature>
<dbReference type="Gene3D" id="2.60.40.60">
    <property type="entry name" value="Cadherins"/>
    <property type="match status" value="33"/>
</dbReference>
<dbReference type="OMA" id="YSSLYYE"/>
<dbReference type="PRINTS" id="PR00205">
    <property type="entry name" value="CADHERIN"/>
</dbReference>
<dbReference type="GO" id="GO:0048513">
    <property type="term" value="P:animal organ development"/>
    <property type="evidence" value="ECO:0007669"/>
    <property type="project" value="UniProtKB-ARBA"/>
</dbReference>
<keyword evidence="8 15" id="KW-1133">Transmembrane helix</keyword>
<sequence>MDVNTGQWAGMQAPLFNLVLLLPLLLFNPPSCSGLNTQGGFQDGLHFSFTQAVYHATVYENSAARTYASSKIKMGIHLVLSSWEIRYRVTSGDEEGFFKAEDYVLGDFCFLRIRTKGGNAAILNREIQDNYVLTVKASVKGEALLETWTKVIIQVLDMNDLRPLFSPTTYSVTIAESTPLRTSIAQVTATDADIGANGEFYYFFKDKMEVFVVNPTSGVVSLSGKLNIDEQNRYDLEILAVDRGMKLYGNNGVSSTAKLFVYVERVNEHAPVIHIVTHSPSWHDKNPLYAMVNVEDLDEGLNGEIDSVVIMRGDPSGNFFVERHDRSEFAIRAADSLNWEDFPYGCNLTLQATDRGTPQTFSGFKVIHIMDKKQWTAEVKFEQDFYDVSLNEISPPGTILQAVKIRPEPDDVEYILTHSADSAFFKINTLTGVISTTCWFTHVTQHVFNFEVLEIDSELKVKVRVTIQDANDNTPTFDHSSYEILINESVPVGTSVLTVSALDEDKGENGYITYSISGLQPLPFKINQFSGIISTTKELDFESSSESFVFVVRASDWGSPYRRESEVNLTIHLENVNDNHPLFENIECQGVISKDFPLNEVVTTMSAIDIDELALVKYKIISGNELGYFSLNPDSGVLSLQRSLSISTTNFFSLKITATDGDNFSDPMFVNISLVEEKSPKIFNCKETRVAQKLAEKLLKKSRASTKRKIEDSFIDLFSVNQQTPHFVKAFPKDIAVREDLSVGSSVFKVNAYDGDTGFNGQILYSISDGNNDSCFTIDIDTGLISVFLPMDREKRDHYLLNITIYDLGFPPKSAWNFLNVYIEDANDNSPQFLQDGGYIIVIPENIAIGSDVIQVGATDKDLGPNGEIVYTILTSTTQFGINSTNGIVYVTGQLDREFASAFSFKIEARDKAPQWSQRVSVTSLKIILDDVNDCPPLFIPSVYKARALEDIPVGTVVAWLETQDPDLGLGGQVQFSLANDYNGSFAIDRSSGAIRLTKELDYETQQFYNLTVKAKDKGSPVSLLSVTFVEVEVIDVNENLCAPYFSQFALTGIVQENARIGTTLIQVTANDDDTGRDGEIQYYILDGSGLGRFAIDEETGMIYTTDMLDRETKDSYWLTVYARDRGVVPQFANIEIFIQVDDVNDNAPLTTEPFYQTSVTENSPRDVSVIHIWAQDPDGTSPVTADRLNYHIVSGNPQNFFTINTYTGLITTTSRKLDREQQPEHLLEVVVSDGGPTPRHTTVWVMVQVLDENDNRPTFPEKVYQVKLPERERKKRGESIYRVLAYDNDDGPNSDLSYSIVDGNEDGKFFIDPKTAVVSSRKAFTAGTYNILTIKAIDNGRPQRSSTARLHIEWIRQPPPSILPLLFDEPVYNFTIMENDKVAEIVGVVSLQQSSTAVLYEITGGNSESVFDVQKAAGTIIIAKPLDAEQCSFYNLTVQATDGTNTAYTQVYIIVMDNNDNAPIFSQTTYDVTISEDVPPDTEVIQVLASDRDEHHQLSYSLQSSIDPSSMRLFRIHPTLGTIYTVQELDHEACAQHILTVIVKDQEFPYRKNLARVLIEVEDINDQVPIFTSALYEGSVYESAAVGSAVVQVTALDKDKGKNAELHYSIEAGNNGDAFHIEPVLGIITVAHDLDLSSIGQYILTVRATDNGFPPLSTTAVVHISVTLSDNAAPKFPQNEYQAEIKENVVVGTSVTTVTAVSHSTLTYDIKQGNTDRVFQINPYSGVITTQKSPDYETAPSFTLTVQAINMAGMVSIATLVIQIRDENDNPPVFQQLHYHGSISEGAPVNSVVLNSDDLPLVIKATDADCNQNALLVYQIIEETAKMFFTVDSGTGSIRTIANLDHETLGTFYFHVHVRDKGKPQLTAESPTEVTIQVIDTNDTPPCFNQNTYETVMLLPTYVGVEVLQVSAIDPDKDASTELTYSLTDGVLEHFAIKPSSGVIIVKQTNFSKEQFRFSVRVSDGKFSSTALVNILVCDTLDSGLSFTHNVYSSTIQENVANITKVAVVHAVGNRLNEPLKYTLLNGGTCFRIRPTSGVILTTGVPLDREEKELYELVVEARREHDHLHVARVLVRVKVVDVNDNVPVFIGLPYYAAVQVEAEPGSPVFRVMAVDDDKGINGEVSYYLQDDHGHFQINQQTGSLSLKRAFQSNLSNVEYQMVIYARDGGYPSLSKTIEFPITVVNKAMPVFEKTFYYVSVNEDVVVHTPVLGIYATSPEGRNIIYTIVDGDPSLQFDIGFDTGVISVIHSLDFEAISSYHLTIRATDYLTGAHAEVDVDLVVQDVNDNPPIFQNISDRVVLSETAMIGTPALQVIATDKDSEKNNVVRYQIFSDVHNSTDYFHIDSSSGLILTARMLDHEVFQRYNFIVRATDNGFPPLSSEVSVIIVVNDINDNSPVFNQLLYDAYVNELAPRGHFVTCVQASDADSSDFATLEYNILSGNEKTNFIIDKHTGIITLSGQRKQRMEPSYNLNVSVSDGVFTSTAQVHVKVWGANLFSPVFGQNMYEAELKENSAVGSKVIQVKAADADPGVFGNIFYSFINDMGRDQFSIDATGQITTAEMLDREDPANKDIVLTVAARDPGGYVSYCTVEITLLDENDNAPCFRATEYRASVNSDVAEGFLLTQIQAYDPDDGMNAKVTYSIYSEAHVPLVDILEINPDNGWIVTKGSFSHLRNSVLSFFVKAVDGGHPVRQSLVSVYIHVLSPNAFIPSFGQHQYLFRIPEDTPIGTVIGTVHLNSLHGYISLSATFSLINGEIGENNRDGAFVVEKDTGLIKLDKPLDCEMIKGYLFKVAATVHHSKLDCVTSVEVQVKVLDLNDNKPAFEANSYEATVIEGMLVGTKIIQVQALDPDSGANGQVIYSLGDFIQSEGDINTLVDTFSIDSNSGWISTRKDLDHENNPSYTFTVLASDLGETLSLTSTTTVTVVVSDINDNPPRFLEQYYFGSVQENNPPGEVVAVLNTRDNDSSVINRQVSYHITGGNYRGVFALGLVQGEWKMYVKWPLDREEHNFYIINVTASDGLFVCQATVEVTVIDINDNSPICDQVRNSKSDRIFVFLFNSVLLRVGATDTDMGINAWIQYSLYGPRSQDFNIDPDTGEVKNSVILDREVTPNYQLVAQATDGGGQWCWAEVKLMVTDVNDNPPIFTLSQYTLSVYEDTVPKALLTRFQAIDPDEGPGRMVMYSLADSAGGSFSIDKSSGILVLEQILDREVQSAFQVTVHASDLGSPLPLTSLVNVTITVLDINDNPPVFEHHDQLVTVPEDAGVGKEVLRVHAASKDIGTNAEITYSIRSGNEHGKFYIHSLTGAILVAQSLDYETCRDYFLTVEARDGGTPPLSAITTVNINLTDVNDNVPMFSCDIYTAVVSEEAPIGESVVLAEDIDSQLNGAILYSIITGDQSNQFFIEELSGVMKVNKQLDRETVPSYSLTVRALDSGIPPMSSTVMVNIDISDINDNPPAFTLANITVVTQENKPIGTSILQLSITDQDSSQNGPPFDFQILSGNEGKEFVLEKDGTLLANQVFRRDLATEYVLQIQVTDAGNPHLSSSSVLTVRVIEESLHRPVALPLEIHIVTMEDEFPGGVIGQLHATDADPYDALIFGHAPPAQRSLFKINPRDGKIIALGGLDAGRYSLNASVSDGRFAVSVPVSIHVEQVTAVMLGEAVTVRFESVVPQDFVALHLKSVLKVLQQVAASQKPDMVHILSLQAVSGTQQLDMVIAVQTAEESFYKAAYLTQKLSASRQQLDELLRVSAILDKNCSGLDCRGAQCEQSITLDSHSLATYSTPRISFVSPRFHRSSRCTCKGDCAVLSKQCEDQPCPADMQCVSNEATRGLYACQCPPGKLGECAGHTSLSFSGHSYIKYRLSDWLPSELKISLRIRTLQSRGIIMYTQTEPCMMLKLDEGKLWYQLIFGVGDRSTGDGDTSDMLGISGRRINDGSWHTVVLELNCNFSSLALDDSYIERRHGPPFIQPIPPDRIIYLGALVQHPNSGSVVDTQKNPQVLEGFQGCLDSVMMNNLELPLQNKRSQYAEVVGLTEIKLGCILYPNACLQQPCRNGATCMTLPSGGFFCSCLSQYTGGHCEIEITACVPSPCQNGGICKPIGNAFLCSCRRGFKGLTCGEDVNECDRSNPGDKCENGGVCVNTHGSFFCNCTAGFVGQHCSLRPVVVPNMQAGHAVVGKEEVIGIAVVLFVIFTLIILFIAFRKKVFQKNYSRNSLSLHQDPATAALLNKANCAQFRTLHLVGGVGMMGPPQVPVRPMAYTPCFQRDPRSNLEKMVAGCGVEHTELSTFHPESPRIMSGTIRRGVVVCSVAPSLPPVSPCLSDCDSIRKSPWDSKKVDMADEISSFSGSNNGSNSEAQSLSSFRSDPCDDNAYHWDTSDWMPSTRLSHIKEVPGFVSQPGSNVASSATCPVGCTRELESDYYLGGYDIDSDSSPSHVEEFLNEEQLPPSLPTDEDFSDPYMPLPAKLPVPSESTLNSGSNGHQLARAHFHPSQYLLPHQLPFGETPHMNFSTSVSRVTAGNGDTNNSVSVSLKMPLSVHASSTSYMSGPSGLNDCECESDFDSAEELSHGVTIITDSQQQTQL</sequence>
<dbReference type="SMART" id="SM00112">
    <property type="entry name" value="CA"/>
    <property type="match status" value="32"/>
</dbReference>
<dbReference type="FunFam" id="2.60.40.60:FF:000066">
    <property type="entry name" value="FAT atypical cadherin 1"/>
    <property type="match status" value="1"/>
</dbReference>
<dbReference type="FunFam" id="2.60.40.60:FF:000024">
    <property type="entry name" value="FAT atypical cadherin 3"/>
    <property type="match status" value="1"/>
</dbReference>
<feature type="compositionally biased region" description="Low complexity" evidence="14">
    <location>
        <begin position="4344"/>
        <end position="4355"/>
    </location>
</feature>
<evidence type="ECO:0000256" key="2">
    <source>
        <dbReference type="ARBA" id="ARBA00022536"/>
    </source>
</evidence>
<dbReference type="CDD" id="cd00054">
    <property type="entry name" value="EGF_CA"/>
    <property type="match status" value="3"/>
</dbReference>
<feature type="disulfide bond" evidence="13">
    <location>
        <begin position="4151"/>
        <end position="4160"/>
    </location>
</feature>
<dbReference type="InterPro" id="IPR009030">
    <property type="entry name" value="Growth_fac_rcpt_cys_sf"/>
</dbReference>
<dbReference type="CDD" id="cd11304">
    <property type="entry name" value="Cadherin_repeat"/>
    <property type="match status" value="34"/>
</dbReference>
<dbReference type="Pfam" id="PF00028">
    <property type="entry name" value="Cadherin"/>
    <property type="match status" value="29"/>
</dbReference>
<dbReference type="PROSITE" id="PS00232">
    <property type="entry name" value="CADHERIN_1"/>
    <property type="match status" value="14"/>
</dbReference>
<feature type="chain" id="PRO_5018707951" evidence="16">
    <location>
        <begin position="35"/>
        <end position="4583"/>
    </location>
</feature>
<dbReference type="GO" id="GO:0120025">
    <property type="term" value="C:plasma membrane bounded cell projection"/>
    <property type="evidence" value="ECO:0007669"/>
    <property type="project" value="UniProtKB-ARBA"/>
</dbReference>
<evidence type="ECO:0000256" key="13">
    <source>
        <dbReference type="PROSITE-ProRule" id="PRU00076"/>
    </source>
</evidence>
<protein>
    <submittedName>
        <fullName evidence="20">Uncharacterized protein</fullName>
    </submittedName>
</protein>
<feature type="domain" description="Cadherin" evidence="19">
    <location>
        <begin position="1152"/>
        <end position="1260"/>
    </location>
</feature>
<reference evidence="20" key="2">
    <citation type="submission" date="2025-09" db="UniProtKB">
        <authorList>
            <consortium name="Ensembl"/>
        </authorList>
    </citation>
    <scope>IDENTIFICATION</scope>
</reference>
<evidence type="ECO:0000259" key="19">
    <source>
        <dbReference type="PROSITE" id="PS50268"/>
    </source>
</evidence>
<feature type="domain" description="Cadherin" evidence="19">
    <location>
        <begin position="1776"/>
        <end position="1889"/>
    </location>
</feature>
<evidence type="ECO:0000256" key="5">
    <source>
        <dbReference type="ARBA" id="ARBA00022737"/>
    </source>
</evidence>
<feature type="domain" description="Cadherin" evidence="19">
    <location>
        <begin position="2503"/>
        <end position="2606"/>
    </location>
</feature>
<dbReference type="InterPro" id="IPR013320">
    <property type="entry name" value="ConA-like_dom_sf"/>
</dbReference>
<dbReference type="PANTHER" id="PTHR24026">
    <property type="entry name" value="FAT ATYPICAL CADHERIN-RELATED"/>
    <property type="match status" value="1"/>
</dbReference>
<dbReference type="SMART" id="SM00181">
    <property type="entry name" value="EGF"/>
    <property type="match status" value="4"/>
</dbReference>
<feature type="domain" description="Cadherin" evidence="19">
    <location>
        <begin position="1047"/>
        <end position="1151"/>
    </location>
</feature>
<feature type="domain" description="EGF-like" evidence="18">
    <location>
        <begin position="4044"/>
        <end position="4081"/>
    </location>
</feature>
<dbReference type="GO" id="GO:0048731">
    <property type="term" value="P:system development"/>
    <property type="evidence" value="ECO:0007669"/>
    <property type="project" value="UniProtKB-ARBA"/>
</dbReference>
<dbReference type="FunFam" id="2.60.40.60:FF:000039">
    <property type="entry name" value="FAT atypical cadherin 3"/>
    <property type="match status" value="1"/>
</dbReference>
<evidence type="ECO:0000256" key="10">
    <source>
        <dbReference type="ARBA" id="ARBA00023157"/>
    </source>
</evidence>
<keyword evidence="5" id="KW-0677">Repeat</keyword>
<evidence type="ECO:0000256" key="1">
    <source>
        <dbReference type="ARBA" id="ARBA00004479"/>
    </source>
</evidence>
<dbReference type="FunFam" id="2.60.40.60:FF:000090">
    <property type="entry name" value="FAT atypical cadherin 3"/>
    <property type="match status" value="1"/>
</dbReference>
<feature type="disulfide bond" evidence="13">
    <location>
        <begin position="4071"/>
        <end position="4080"/>
    </location>
</feature>
<keyword evidence="7" id="KW-0130">Cell adhesion</keyword>
<dbReference type="SUPFAM" id="SSF57184">
    <property type="entry name" value="Growth factor receptor domain"/>
    <property type="match status" value="1"/>
</dbReference>
<evidence type="ECO:0000256" key="16">
    <source>
        <dbReference type="SAM" id="SignalP"/>
    </source>
</evidence>
<feature type="domain" description="Cadherin" evidence="19">
    <location>
        <begin position="2715"/>
        <end position="2825"/>
    </location>
</feature>
<dbReference type="Ensembl" id="ENSMMOT00000006575.1">
    <property type="protein sequence ID" value="ENSMMOP00000006459.1"/>
    <property type="gene ID" value="ENSMMOG00000005038.1"/>
</dbReference>
<feature type="domain" description="Cadherin" evidence="19">
    <location>
        <begin position="2826"/>
        <end position="2939"/>
    </location>
</feature>
<dbReference type="FunFam" id="2.60.40.60:FF:000052">
    <property type="entry name" value="FAT atypical cadherin 1"/>
    <property type="match status" value="1"/>
</dbReference>
<evidence type="ECO:0000259" key="18">
    <source>
        <dbReference type="PROSITE" id="PS50026"/>
    </source>
</evidence>
<keyword evidence="2 13" id="KW-0245">EGF-like domain</keyword>
<dbReference type="FunFam" id="2.60.40.60:FF:000033">
    <property type="entry name" value="FAT atypical cadherin 1"/>
    <property type="match status" value="1"/>
</dbReference>
<feature type="domain" description="Laminin G" evidence="17">
    <location>
        <begin position="3849"/>
        <end position="4041"/>
    </location>
</feature>
<keyword evidence="11" id="KW-0325">Glycoprotein</keyword>
<feature type="domain" description="Cadherin" evidence="19">
    <location>
        <begin position="1678"/>
        <end position="1775"/>
    </location>
</feature>
<keyword evidence="9 15" id="KW-0472">Membrane</keyword>